<proteinExistence type="predicted"/>
<feature type="region of interest" description="Disordered" evidence="1">
    <location>
        <begin position="1"/>
        <end position="20"/>
    </location>
</feature>
<evidence type="ECO:0000313" key="4">
    <source>
        <dbReference type="Proteomes" id="UP000324832"/>
    </source>
</evidence>
<sequence length="69" mass="7674">TEKQPYAGVPSTDYEDSHSEKAWKKVPSPYILVLLAIYLLLGYLVQLNEDAMPAVIKIADVSPDVRITV</sequence>
<keyword evidence="2" id="KW-0472">Membrane</keyword>
<evidence type="ECO:0000313" key="3">
    <source>
        <dbReference type="EMBL" id="VVC93901.1"/>
    </source>
</evidence>
<gene>
    <name evidence="3" type="ORF">LSINAPIS_LOCUS5998</name>
</gene>
<dbReference type="Proteomes" id="UP000324832">
    <property type="component" value="Unassembled WGS sequence"/>
</dbReference>
<dbReference type="EMBL" id="FZQP02001815">
    <property type="protein sequence ID" value="VVC93901.1"/>
    <property type="molecule type" value="Genomic_DNA"/>
</dbReference>
<feature type="non-terminal residue" evidence="3">
    <location>
        <position position="1"/>
    </location>
</feature>
<keyword evidence="2" id="KW-1133">Transmembrane helix</keyword>
<dbReference type="AlphaFoldDB" id="A0A5E4Q9C1"/>
<name>A0A5E4Q9C1_9NEOP</name>
<keyword evidence="2" id="KW-0812">Transmembrane</keyword>
<feature type="transmembrane region" description="Helical" evidence="2">
    <location>
        <begin position="29"/>
        <end position="47"/>
    </location>
</feature>
<organism evidence="3 4">
    <name type="scientific">Leptidea sinapis</name>
    <dbReference type="NCBI Taxonomy" id="189913"/>
    <lineage>
        <taxon>Eukaryota</taxon>
        <taxon>Metazoa</taxon>
        <taxon>Ecdysozoa</taxon>
        <taxon>Arthropoda</taxon>
        <taxon>Hexapoda</taxon>
        <taxon>Insecta</taxon>
        <taxon>Pterygota</taxon>
        <taxon>Neoptera</taxon>
        <taxon>Endopterygota</taxon>
        <taxon>Lepidoptera</taxon>
        <taxon>Glossata</taxon>
        <taxon>Ditrysia</taxon>
        <taxon>Papilionoidea</taxon>
        <taxon>Pieridae</taxon>
        <taxon>Dismorphiinae</taxon>
        <taxon>Leptidea</taxon>
    </lineage>
</organism>
<evidence type="ECO:0000256" key="2">
    <source>
        <dbReference type="SAM" id="Phobius"/>
    </source>
</evidence>
<accession>A0A5E4Q9C1</accession>
<evidence type="ECO:0000256" key="1">
    <source>
        <dbReference type="SAM" id="MobiDB-lite"/>
    </source>
</evidence>
<protein>
    <submittedName>
        <fullName evidence="3">Uncharacterized protein</fullName>
    </submittedName>
</protein>
<reference evidence="3 4" key="1">
    <citation type="submission" date="2017-07" db="EMBL/GenBank/DDBJ databases">
        <authorList>
            <person name="Talla V."/>
            <person name="Backstrom N."/>
        </authorList>
    </citation>
    <scope>NUCLEOTIDE SEQUENCE [LARGE SCALE GENOMIC DNA]</scope>
</reference>
<keyword evidence="4" id="KW-1185">Reference proteome</keyword>